<dbReference type="Proteomes" id="UP000679992">
    <property type="component" value="Unassembled WGS sequence"/>
</dbReference>
<keyword evidence="1" id="KW-0175">Coiled coil</keyword>
<sequence>MNGRTSVMNFLQRIRDGAGKVTDRAQNAVEIGRLNTQISNIEREMGLYFQRMGEAFYEGYTRKDMSNAEKEMVELAKTCDLLSEERDEIRAKIAELKNERLCGACGKAITEDALFCQYCGHKLEKPKPSTASRVNEPEREPSKEPSKEPSEEYSREYPRDPEPVKEAKTPIDPLSLYEGPVTDETLIYKEPKEQQPPVDREHEERRLRELERERERQEELDRRIRTWKEDVEKPREQVSSSMETGIPTADCQICSAALVKGTKWCPHCGAEQI</sequence>
<feature type="compositionally biased region" description="Basic and acidic residues" evidence="2">
    <location>
        <begin position="135"/>
        <end position="169"/>
    </location>
</feature>
<comment type="caution">
    <text evidence="3">The sequence shown here is derived from an EMBL/GenBank/DDBJ whole genome shotgun (WGS) entry which is preliminary data.</text>
</comment>
<organism evidence="3 4">
    <name type="scientific">Paenibacillus vini</name>
    <dbReference type="NCBI Taxonomy" id="1476024"/>
    <lineage>
        <taxon>Bacteria</taxon>
        <taxon>Bacillati</taxon>
        <taxon>Bacillota</taxon>
        <taxon>Bacilli</taxon>
        <taxon>Bacillales</taxon>
        <taxon>Paenibacillaceae</taxon>
        <taxon>Paenibacillus</taxon>
    </lineage>
</organism>
<reference evidence="3 4" key="1">
    <citation type="submission" date="2021-03" db="EMBL/GenBank/DDBJ databases">
        <title>Antimicrobial resistance genes in bacteria isolated from Japanese honey, and their potential for conferring macrolide and lincosamide resistance in the American foulbrood pathogen Paenibacillus larvae.</title>
        <authorList>
            <person name="Okamoto M."/>
            <person name="Kumagai M."/>
            <person name="Kanamori H."/>
            <person name="Takamatsu D."/>
        </authorList>
    </citation>
    <scope>NUCLEOTIDE SEQUENCE [LARGE SCALE GENOMIC DNA]</scope>
    <source>
        <strain evidence="3 4">J42TS3</strain>
    </source>
</reference>
<feature type="compositionally biased region" description="Basic and acidic residues" evidence="2">
    <location>
        <begin position="186"/>
        <end position="220"/>
    </location>
</feature>
<evidence type="ECO:0000313" key="3">
    <source>
        <dbReference type="EMBL" id="GIP54233.1"/>
    </source>
</evidence>
<protein>
    <recommendedName>
        <fullName evidence="5">Zinc-ribbon domain-containing protein</fullName>
    </recommendedName>
</protein>
<evidence type="ECO:0000313" key="4">
    <source>
        <dbReference type="Proteomes" id="UP000679992"/>
    </source>
</evidence>
<keyword evidence="4" id="KW-1185">Reference proteome</keyword>
<feature type="region of interest" description="Disordered" evidence="2">
    <location>
        <begin position="125"/>
        <end position="220"/>
    </location>
</feature>
<accession>A0ABQ4ME55</accession>
<proteinExistence type="predicted"/>
<name>A0ABQ4ME55_9BACL</name>
<evidence type="ECO:0000256" key="1">
    <source>
        <dbReference type="SAM" id="Coils"/>
    </source>
</evidence>
<dbReference type="EMBL" id="BOSL01000010">
    <property type="protein sequence ID" value="GIP54233.1"/>
    <property type="molecule type" value="Genomic_DNA"/>
</dbReference>
<evidence type="ECO:0008006" key="5">
    <source>
        <dbReference type="Google" id="ProtNLM"/>
    </source>
</evidence>
<gene>
    <name evidence="3" type="ORF">J42TS3_32680</name>
</gene>
<feature type="coiled-coil region" evidence="1">
    <location>
        <begin position="65"/>
        <end position="99"/>
    </location>
</feature>
<evidence type="ECO:0000256" key="2">
    <source>
        <dbReference type="SAM" id="MobiDB-lite"/>
    </source>
</evidence>